<comment type="caution">
    <text evidence="2">The sequence shown here is derived from an EMBL/GenBank/DDBJ whole genome shotgun (WGS) entry which is preliminary data.</text>
</comment>
<organism evidence="2 3">
    <name type="scientific">Falsiroseomonas algicola</name>
    <dbReference type="NCBI Taxonomy" id="2716930"/>
    <lineage>
        <taxon>Bacteria</taxon>
        <taxon>Pseudomonadati</taxon>
        <taxon>Pseudomonadota</taxon>
        <taxon>Alphaproteobacteria</taxon>
        <taxon>Acetobacterales</taxon>
        <taxon>Roseomonadaceae</taxon>
        <taxon>Falsiroseomonas</taxon>
    </lineage>
</organism>
<evidence type="ECO:0000256" key="1">
    <source>
        <dbReference type="SAM" id="MobiDB-lite"/>
    </source>
</evidence>
<dbReference type="Proteomes" id="UP000475385">
    <property type="component" value="Unassembled WGS sequence"/>
</dbReference>
<dbReference type="AlphaFoldDB" id="A0A6M1LQ00"/>
<evidence type="ECO:0000313" key="3">
    <source>
        <dbReference type="Proteomes" id="UP000475385"/>
    </source>
</evidence>
<reference evidence="2 3" key="1">
    <citation type="submission" date="2020-03" db="EMBL/GenBank/DDBJ databases">
        <title>Roseomonas stagni sp. nov., isolated from pond water in Japan.</title>
        <authorList>
            <person name="Furuhata K."/>
            <person name="Miyamoto H."/>
            <person name="Goto K."/>
        </authorList>
    </citation>
    <scope>NUCLEOTIDE SEQUENCE [LARGE SCALE GENOMIC DNA]</scope>
    <source>
        <strain evidence="2 3">PeD5</strain>
    </source>
</reference>
<accession>A0A6M1LQ00</accession>
<dbReference type="RefSeq" id="WP_164696367.1">
    <property type="nucleotide sequence ID" value="NZ_JAAIKB010000009.1"/>
</dbReference>
<keyword evidence="3" id="KW-1185">Reference proteome</keyword>
<feature type="region of interest" description="Disordered" evidence="1">
    <location>
        <begin position="126"/>
        <end position="150"/>
    </location>
</feature>
<name>A0A6M1LQ00_9PROT</name>
<dbReference type="EMBL" id="JAAIKB010000009">
    <property type="protein sequence ID" value="NGM22471.1"/>
    <property type="molecule type" value="Genomic_DNA"/>
</dbReference>
<gene>
    <name evidence="2" type="ORF">G3576_20815</name>
</gene>
<protein>
    <submittedName>
        <fullName evidence="2">Uncharacterized protein</fullName>
    </submittedName>
</protein>
<proteinExistence type="predicted"/>
<evidence type="ECO:0000313" key="2">
    <source>
        <dbReference type="EMBL" id="NGM22471.1"/>
    </source>
</evidence>
<sequence>MAFVTSRAPVLASMSRAEPFSCAEDAWFWTMAALTARRDGARLGAARGSVVRPCEPDDVVKVLDRLYRQRRIDLAHARILRIWGERGEQPSPRIPQEAGDLRLWREAMDRLDYPLRQKGIVAGPARGMTLPVETPKRGGAEILPFPGPRR</sequence>